<dbReference type="RefSeq" id="WP_184972555.1">
    <property type="nucleotide sequence ID" value="NZ_JACHIN010000017.1"/>
</dbReference>
<dbReference type="InterPro" id="IPR003439">
    <property type="entry name" value="ABC_transporter-like_ATP-bd"/>
</dbReference>
<dbReference type="PANTHER" id="PTHR42788">
    <property type="entry name" value="TAURINE IMPORT ATP-BINDING PROTEIN-RELATED"/>
    <property type="match status" value="1"/>
</dbReference>
<dbReference type="SMART" id="SM00382">
    <property type="entry name" value="AAA"/>
    <property type="match status" value="1"/>
</dbReference>
<organism evidence="5 6">
    <name type="scientific">Nonomuraea endophytica</name>
    <dbReference type="NCBI Taxonomy" id="714136"/>
    <lineage>
        <taxon>Bacteria</taxon>
        <taxon>Bacillati</taxon>
        <taxon>Actinomycetota</taxon>
        <taxon>Actinomycetes</taxon>
        <taxon>Streptosporangiales</taxon>
        <taxon>Streptosporangiaceae</taxon>
        <taxon>Nonomuraea</taxon>
    </lineage>
</organism>
<dbReference type="GO" id="GO:0005524">
    <property type="term" value="F:ATP binding"/>
    <property type="evidence" value="ECO:0007669"/>
    <property type="project" value="UniProtKB-KW"/>
</dbReference>
<keyword evidence="3 5" id="KW-0067">ATP-binding</keyword>
<accession>A0A7W8ABW4</accession>
<dbReference type="SUPFAM" id="SSF52540">
    <property type="entry name" value="P-loop containing nucleoside triphosphate hydrolases"/>
    <property type="match status" value="1"/>
</dbReference>
<evidence type="ECO:0000259" key="4">
    <source>
        <dbReference type="PROSITE" id="PS50893"/>
    </source>
</evidence>
<evidence type="ECO:0000313" key="5">
    <source>
        <dbReference type="EMBL" id="MBB5083447.1"/>
    </source>
</evidence>
<dbReference type="Proteomes" id="UP000568380">
    <property type="component" value="Unassembled WGS sequence"/>
</dbReference>
<keyword evidence="2" id="KW-0547">Nucleotide-binding</keyword>
<comment type="caution">
    <text evidence="5">The sequence shown here is derived from an EMBL/GenBank/DDBJ whole genome shotgun (WGS) entry which is preliminary data.</text>
</comment>
<evidence type="ECO:0000256" key="1">
    <source>
        <dbReference type="ARBA" id="ARBA00022448"/>
    </source>
</evidence>
<dbReference type="InterPro" id="IPR003593">
    <property type="entry name" value="AAA+_ATPase"/>
</dbReference>
<dbReference type="GO" id="GO:0016887">
    <property type="term" value="F:ATP hydrolysis activity"/>
    <property type="evidence" value="ECO:0007669"/>
    <property type="project" value="InterPro"/>
</dbReference>
<reference evidence="5 6" key="1">
    <citation type="submission" date="2020-08" db="EMBL/GenBank/DDBJ databases">
        <title>Genomic Encyclopedia of Type Strains, Phase IV (KMG-IV): sequencing the most valuable type-strain genomes for metagenomic binning, comparative biology and taxonomic classification.</title>
        <authorList>
            <person name="Goeker M."/>
        </authorList>
    </citation>
    <scope>NUCLEOTIDE SEQUENCE [LARGE SCALE GENOMIC DNA]</scope>
    <source>
        <strain evidence="5 6">DSM 45385</strain>
    </source>
</reference>
<dbReference type="InterPro" id="IPR027417">
    <property type="entry name" value="P-loop_NTPase"/>
</dbReference>
<dbReference type="PROSITE" id="PS50893">
    <property type="entry name" value="ABC_TRANSPORTER_2"/>
    <property type="match status" value="1"/>
</dbReference>
<dbReference type="Gene3D" id="3.40.50.300">
    <property type="entry name" value="P-loop containing nucleotide triphosphate hydrolases"/>
    <property type="match status" value="1"/>
</dbReference>
<name>A0A7W8ABW4_9ACTN</name>
<evidence type="ECO:0000256" key="3">
    <source>
        <dbReference type="ARBA" id="ARBA00022840"/>
    </source>
</evidence>
<keyword evidence="6" id="KW-1185">Reference proteome</keyword>
<dbReference type="PANTHER" id="PTHR42788:SF13">
    <property type="entry name" value="ALIPHATIC SULFONATES IMPORT ATP-BINDING PROTEIN SSUB"/>
    <property type="match status" value="1"/>
</dbReference>
<dbReference type="EMBL" id="JACHIN010000017">
    <property type="protein sequence ID" value="MBB5083447.1"/>
    <property type="molecule type" value="Genomic_DNA"/>
</dbReference>
<dbReference type="CDD" id="cd03293">
    <property type="entry name" value="ABC_NrtD_SsuB_transporters"/>
    <property type="match status" value="1"/>
</dbReference>
<evidence type="ECO:0000256" key="2">
    <source>
        <dbReference type="ARBA" id="ARBA00022741"/>
    </source>
</evidence>
<protein>
    <submittedName>
        <fullName evidence="5">NitT/TauT family transport system ATP-binding protein</fullName>
    </submittedName>
</protein>
<gene>
    <name evidence="5" type="ORF">HNR40_008951</name>
</gene>
<evidence type="ECO:0000313" key="6">
    <source>
        <dbReference type="Proteomes" id="UP000568380"/>
    </source>
</evidence>
<sequence length="231" mass="24690">MKIQINHVTKHFGSLTVLSDITFDVRQGEFLTIAGPGGCGKSTLLDLISGLLKPSGGEILLDGAPVSGAGFAHGVVLQQHALFPWRTALGNVEFALEATSVPRGERAGLARHYLGLVGLGALDDRYPHELTAGTRQRVAIARSLAYDPGVLLMDEPFAALDTRTRSSLREDLLSVWEKTGKTIVLATRSLDEAAYLGRRVAILTSSPGRVLSLHDTLRDTVSLREAAVSLA</sequence>
<dbReference type="InterPro" id="IPR050166">
    <property type="entry name" value="ABC_transporter_ATP-bind"/>
</dbReference>
<proteinExistence type="predicted"/>
<feature type="domain" description="ABC transporter" evidence="4">
    <location>
        <begin position="3"/>
        <end position="230"/>
    </location>
</feature>
<dbReference type="Pfam" id="PF00005">
    <property type="entry name" value="ABC_tran"/>
    <property type="match status" value="1"/>
</dbReference>
<keyword evidence="1" id="KW-0813">Transport</keyword>
<dbReference type="AlphaFoldDB" id="A0A7W8ABW4"/>